<sequence>MPIFVGISLVQQIAQESYKVHFSRKSVNESLGKFKPPT</sequence>
<protein>
    <submittedName>
        <fullName evidence="1">Uncharacterized protein</fullName>
    </submittedName>
</protein>
<dbReference type="EMBL" id="NIDE01000004">
    <property type="protein sequence ID" value="OWK43016.1"/>
    <property type="molecule type" value="Genomic_DNA"/>
</dbReference>
<comment type="caution">
    <text evidence="1">The sequence shown here is derived from an EMBL/GenBank/DDBJ whole genome shotgun (WGS) entry which is preliminary data.</text>
</comment>
<proteinExistence type="predicted"/>
<dbReference type="Proteomes" id="UP000214646">
    <property type="component" value="Unassembled WGS sequence"/>
</dbReference>
<gene>
    <name evidence="1" type="ORF">FRUB_02615</name>
</gene>
<name>A0A225DZ27_9BACT</name>
<evidence type="ECO:0000313" key="1">
    <source>
        <dbReference type="EMBL" id="OWK43016.1"/>
    </source>
</evidence>
<accession>A0A225DZ27</accession>
<dbReference type="AlphaFoldDB" id="A0A225DZ27"/>
<reference evidence="2" key="1">
    <citation type="submission" date="2017-06" db="EMBL/GenBank/DDBJ databases">
        <title>Genome analysis of Fimbriiglobus ruber SP5, the first member of the order Planctomycetales with confirmed chitinolytic capability.</title>
        <authorList>
            <person name="Ravin N.V."/>
            <person name="Rakitin A.L."/>
            <person name="Ivanova A.A."/>
            <person name="Beletsky A.V."/>
            <person name="Kulichevskaya I.S."/>
            <person name="Mardanov A.V."/>
            <person name="Dedysh S.N."/>
        </authorList>
    </citation>
    <scope>NUCLEOTIDE SEQUENCE [LARGE SCALE GENOMIC DNA]</scope>
    <source>
        <strain evidence="2">SP5</strain>
    </source>
</reference>
<organism evidence="1 2">
    <name type="scientific">Fimbriiglobus ruber</name>
    <dbReference type="NCBI Taxonomy" id="1908690"/>
    <lineage>
        <taxon>Bacteria</taxon>
        <taxon>Pseudomonadati</taxon>
        <taxon>Planctomycetota</taxon>
        <taxon>Planctomycetia</taxon>
        <taxon>Gemmatales</taxon>
        <taxon>Gemmataceae</taxon>
        <taxon>Fimbriiglobus</taxon>
    </lineage>
</organism>
<keyword evidence="2" id="KW-1185">Reference proteome</keyword>
<evidence type="ECO:0000313" key="2">
    <source>
        <dbReference type="Proteomes" id="UP000214646"/>
    </source>
</evidence>